<dbReference type="InterPro" id="IPR035979">
    <property type="entry name" value="RBD_domain_sf"/>
</dbReference>
<feature type="region of interest" description="Disordered" evidence="2">
    <location>
        <begin position="571"/>
        <end position="602"/>
    </location>
</feature>
<organism evidence="4 5">
    <name type="scientific">Rhynchospora breviuscula</name>
    <dbReference type="NCBI Taxonomy" id="2022672"/>
    <lineage>
        <taxon>Eukaryota</taxon>
        <taxon>Viridiplantae</taxon>
        <taxon>Streptophyta</taxon>
        <taxon>Embryophyta</taxon>
        <taxon>Tracheophyta</taxon>
        <taxon>Spermatophyta</taxon>
        <taxon>Magnoliopsida</taxon>
        <taxon>Liliopsida</taxon>
        <taxon>Poales</taxon>
        <taxon>Cyperaceae</taxon>
        <taxon>Cyperoideae</taxon>
        <taxon>Rhynchosporeae</taxon>
        <taxon>Rhynchospora</taxon>
    </lineage>
</organism>
<dbReference type="InterPro" id="IPR000504">
    <property type="entry name" value="RRM_dom"/>
</dbReference>
<dbReference type="AlphaFoldDB" id="A0A9Q0CYG5"/>
<dbReference type="PROSITE" id="PS50102">
    <property type="entry name" value="RRM"/>
    <property type="match status" value="1"/>
</dbReference>
<dbReference type="Proteomes" id="UP001151287">
    <property type="component" value="Unassembled WGS sequence"/>
</dbReference>
<evidence type="ECO:0000313" key="5">
    <source>
        <dbReference type="Proteomes" id="UP001151287"/>
    </source>
</evidence>
<dbReference type="GO" id="GO:0043488">
    <property type="term" value="P:regulation of mRNA stability"/>
    <property type="evidence" value="ECO:0007669"/>
    <property type="project" value="InterPro"/>
</dbReference>
<feature type="region of interest" description="Disordered" evidence="2">
    <location>
        <begin position="158"/>
        <end position="201"/>
    </location>
</feature>
<dbReference type="InterPro" id="IPR012677">
    <property type="entry name" value="Nucleotide-bd_a/b_plait_sf"/>
</dbReference>
<feature type="compositionally biased region" description="Polar residues" evidence="2">
    <location>
        <begin position="164"/>
        <end position="177"/>
    </location>
</feature>
<dbReference type="SMART" id="SM00360">
    <property type="entry name" value="RRM"/>
    <property type="match status" value="1"/>
</dbReference>
<evidence type="ECO:0000256" key="1">
    <source>
        <dbReference type="PROSITE-ProRule" id="PRU00176"/>
    </source>
</evidence>
<keyword evidence="5" id="KW-1185">Reference proteome</keyword>
<feature type="compositionally biased region" description="Basic and acidic residues" evidence="2">
    <location>
        <begin position="244"/>
        <end position="255"/>
    </location>
</feature>
<evidence type="ECO:0000259" key="3">
    <source>
        <dbReference type="PROSITE" id="PS50102"/>
    </source>
</evidence>
<dbReference type="Pfam" id="PF01480">
    <property type="entry name" value="PWI"/>
    <property type="match status" value="1"/>
</dbReference>
<comment type="caution">
    <text evidence="4">The sequence shown here is derived from an EMBL/GenBank/DDBJ whole genome shotgun (WGS) entry which is preliminary data.</text>
</comment>
<protein>
    <recommendedName>
        <fullName evidence="3">RRM domain-containing protein</fullName>
    </recommendedName>
</protein>
<feature type="domain" description="RRM" evidence="3">
    <location>
        <begin position="462"/>
        <end position="539"/>
    </location>
</feature>
<dbReference type="InterPro" id="IPR002483">
    <property type="entry name" value="PWI_dom"/>
</dbReference>
<feature type="compositionally biased region" description="Basic and acidic residues" evidence="2">
    <location>
        <begin position="120"/>
        <end position="130"/>
    </location>
</feature>
<dbReference type="InterPro" id="IPR040366">
    <property type="entry name" value="Nab2/ZC3H14"/>
</dbReference>
<dbReference type="EMBL" id="JAMQYH010000001">
    <property type="protein sequence ID" value="KAJ1702503.1"/>
    <property type="molecule type" value="Genomic_DNA"/>
</dbReference>
<dbReference type="PANTHER" id="PTHR14738">
    <property type="entry name" value="ZINC FINGER CCCH DOMAIN-CONTAINING PROTEIN 14"/>
    <property type="match status" value="1"/>
</dbReference>
<dbReference type="Pfam" id="PF00076">
    <property type="entry name" value="RRM_1"/>
    <property type="match status" value="1"/>
</dbReference>
<feature type="compositionally biased region" description="Basic residues" evidence="2">
    <location>
        <begin position="131"/>
        <end position="140"/>
    </location>
</feature>
<name>A0A9Q0CYG5_9POAL</name>
<dbReference type="PANTHER" id="PTHR14738:SF32">
    <property type="entry name" value="RNA BINDING (RRM_RBD_RNP MOTIFS) FAMILY PROTEIN"/>
    <property type="match status" value="1"/>
</dbReference>
<dbReference type="SUPFAM" id="SSF54928">
    <property type="entry name" value="RNA-binding domain, RBD"/>
    <property type="match status" value="1"/>
</dbReference>
<dbReference type="GO" id="GO:0005634">
    <property type="term" value="C:nucleus"/>
    <property type="evidence" value="ECO:0007669"/>
    <property type="project" value="TreeGrafter"/>
</dbReference>
<dbReference type="Gene3D" id="3.30.70.330">
    <property type="match status" value="1"/>
</dbReference>
<dbReference type="GO" id="GO:0005737">
    <property type="term" value="C:cytoplasm"/>
    <property type="evidence" value="ECO:0007669"/>
    <property type="project" value="TreeGrafter"/>
</dbReference>
<reference evidence="4" key="1">
    <citation type="journal article" date="2022" name="Cell">
        <title>Repeat-based holocentromeres influence genome architecture and karyotype evolution.</title>
        <authorList>
            <person name="Hofstatter P.G."/>
            <person name="Thangavel G."/>
            <person name="Lux T."/>
            <person name="Neumann P."/>
            <person name="Vondrak T."/>
            <person name="Novak P."/>
            <person name="Zhang M."/>
            <person name="Costa L."/>
            <person name="Castellani M."/>
            <person name="Scott A."/>
            <person name="Toegelov H."/>
            <person name="Fuchs J."/>
            <person name="Mata-Sucre Y."/>
            <person name="Dias Y."/>
            <person name="Vanzela A.L.L."/>
            <person name="Huettel B."/>
            <person name="Almeida C.C.S."/>
            <person name="Simkova H."/>
            <person name="Souza G."/>
            <person name="Pedrosa-Harand A."/>
            <person name="Macas J."/>
            <person name="Mayer K.F.X."/>
            <person name="Houben A."/>
            <person name="Marques A."/>
        </authorList>
    </citation>
    <scope>NUCLEOTIDE SEQUENCE</scope>
    <source>
        <strain evidence="4">RhyBre1mFocal</strain>
    </source>
</reference>
<dbReference type="OrthoDB" id="4726at2759"/>
<evidence type="ECO:0000313" key="4">
    <source>
        <dbReference type="EMBL" id="KAJ1702503.1"/>
    </source>
</evidence>
<evidence type="ECO:0000256" key="2">
    <source>
        <dbReference type="SAM" id="MobiDB-lite"/>
    </source>
</evidence>
<feature type="region of interest" description="Disordered" evidence="2">
    <location>
        <begin position="214"/>
        <end position="259"/>
    </location>
</feature>
<feature type="compositionally biased region" description="Polar residues" evidence="2">
    <location>
        <begin position="222"/>
        <end position="231"/>
    </location>
</feature>
<feature type="compositionally biased region" description="Polar residues" evidence="2">
    <location>
        <begin position="584"/>
        <end position="602"/>
    </location>
</feature>
<sequence length="602" mass="67008">MDGENFKGDFTTDGVLVLQERLREKLRELMEDYADESLVDYVIVLLKNGRSRDDSIKELHVFLGDQSTSFISWLWEHLSVNSHLYLKEDATTPISISNSANDNGHKRDNSRKSIQPTDDSTDKMETDTAFRKGRKDQHRRGQQEIFPLRSVVSHILHGEERNKQSSSSLKQCDFSSKTRSKEKRLREEDEQQPQKRGGMFINVSRRLLQSAVRDAVKPVPQVQRTNSSSEPASKRLRSVVLTSPKEKKPDAMPDHRPRRIRSTLNASGSLIALKAAAEAAESTSKPRNSRSVFDRLTTRIPDSGKRSVERENVDFDRFEASKNNYLDQADEIAKLDEQKEIMHESTFAIDSLEDDVAKEMSPEQDLMDATSSDEILDLSVNAETCKEPNASKTSDDTKELLGPFSGVKENTITSVMPKVEKSCTAVIKEESADAQKELRKTSSAQVPASYATSHPLDDVDSRTIFVSNVNFAATKDALSRHFNKFGAVLKVVLINDPTTGQPTGSACVEFLSKESAELALSVNGTSFMSRIVKVVRRNSSEAAQFLGLARGGRASSSFGMYPRGVAFRGRPPIRPGARSLQWKRGTSSTAQPLVESTNTDAK</sequence>
<feature type="region of interest" description="Disordered" evidence="2">
    <location>
        <begin position="94"/>
        <end position="146"/>
    </location>
</feature>
<dbReference type="Gene3D" id="1.20.1390.10">
    <property type="entry name" value="PWI domain"/>
    <property type="match status" value="1"/>
</dbReference>
<dbReference type="GO" id="GO:0008143">
    <property type="term" value="F:poly(A) binding"/>
    <property type="evidence" value="ECO:0007669"/>
    <property type="project" value="InterPro"/>
</dbReference>
<proteinExistence type="predicted"/>
<gene>
    <name evidence="4" type="ORF">LUZ63_002282</name>
</gene>
<keyword evidence="1" id="KW-0694">RNA-binding</keyword>
<accession>A0A9Q0CYG5</accession>